<sequence length="325" mass="36754">MLIEITCLLIIFIIAFLLTFILVPFSKKIGSKYGIFDSLNSRKVKKIKLVRIGGLAIFLGFFLSLLGFIFFQYISSFFIIEYRVLFVLVGLSLCFFLIGIYDDVLSLSPFKRLFLSFILACFAWNLGIDLNNIDISFLNLGFENIIFPNYLSLILTLIWLVGVTNAINWIDGLDGLASGCTGIMLSTFGIIAIQNNDYEYALISFALAGSSFAFLNFNFKPAKILMGDGGTYFIGFTLAFLSLLVSKNNQNILDFRVPLLTLFYPLVDMLRVIIVRFVKKKSLIYPDSNHLHHLLIRNNFSETSTVFILYGITICSSCLLLFIIF</sequence>
<dbReference type="GO" id="GO:0071555">
    <property type="term" value="P:cell wall organization"/>
    <property type="evidence" value="ECO:0007669"/>
    <property type="project" value="TreeGrafter"/>
</dbReference>
<evidence type="ECO:0000256" key="7">
    <source>
        <dbReference type="PIRSR" id="PIRSR600715-1"/>
    </source>
</evidence>
<name>Q7V0M9_PROMP</name>
<dbReference type="InterPro" id="IPR000715">
    <property type="entry name" value="Glycosyl_transferase_4"/>
</dbReference>
<evidence type="ECO:0000256" key="2">
    <source>
        <dbReference type="ARBA" id="ARBA00022475"/>
    </source>
</evidence>
<dbReference type="PANTHER" id="PTHR22926:SF3">
    <property type="entry name" value="UNDECAPRENYL-PHOSPHATE ALPHA-N-ACETYLGLUCOSAMINYL 1-PHOSPHATE TRANSFERASE"/>
    <property type="match status" value="1"/>
</dbReference>
<feature type="transmembrane region" description="Helical" evidence="8">
    <location>
        <begin position="6"/>
        <end position="25"/>
    </location>
</feature>
<dbReference type="GO" id="GO:0005886">
    <property type="term" value="C:plasma membrane"/>
    <property type="evidence" value="ECO:0007669"/>
    <property type="project" value="UniProtKB-SubCell"/>
</dbReference>
<evidence type="ECO:0000313" key="9">
    <source>
        <dbReference type="EMBL" id="CAE19686.1"/>
    </source>
</evidence>
<dbReference type="GO" id="GO:0044038">
    <property type="term" value="P:cell wall macromolecule biosynthetic process"/>
    <property type="evidence" value="ECO:0007669"/>
    <property type="project" value="TreeGrafter"/>
</dbReference>
<dbReference type="STRING" id="59919.PMM1227"/>
<evidence type="ECO:0000256" key="4">
    <source>
        <dbReference type="ARBA" id="ARBA00022692"/>
    </source>
</evidence>
<dbReference type="RefSeq" id="WP_011132861.1">
    <property type="nucleotide sequence ID" value="NC_005072.1"/>
</dbReference>
<dbReference type="InterPro" id="IPR018480">
    <property type="entry name" value="PNAcMuramoyl-5peptid_Trfase_CS"/>
</dbReference>
<feature type="transmembrane region" description="Helical" evidence="8">
    <location>
        <begin position="175"/>
        <end position="194"/>
    </location>
</feature>
<proteinExistence type="predicted"/>
<dbReference type="CDD" id="cd06853">
    <property type="entry name" value="GT_WecA_like"/>
    <property type="match status" value="1"/>
</dbReference>
<organism evidence="9 10">
    <name type="scientific">Prochlorococcus marinus subsp. pastoris (strain CCMP1986 / NIES-2087 / MED4)</name>
    <dbReference type="NCBI Taxonomy" id="59919"/>
    <lineage>
        <taxon>Bacteria</taxon>
        <taxon>Bacillati</taxon>
        <taxon>Cyanobacteriota</taxon>
        <taxon>Cyanophyceae</taxon>
        <taxon>Synechococcales</taxon>
        <taxon>Prochlorococcaceae</taxon>
        <taxon>Prochlorococcus</taxon>
    </lineage>
</organism>
<feature type="transmembrane region" description="Helical" evidence="8">
    <location>
        <begin position="257"/>
        <end position="278"/>
    </location>
</feature>
<keyword evidence="2" id="KW-1003">Cell membrane</keyword>
<dbReference type="EMBL" id="BX548174">
    <property type="protein sequence ID" value="CAE19686.1"/>
    <property type="molecule type" value="Genomic_DNA"/>
</dbReference>
<comment type="cofactor">
    <cofactor evidence="7">
        <name>Mg(2+)</name>
        <dbReference type="ChEBI" id="CHEBI:18420"/>
    </cofactor>
</comment>
<keyword evidence="7" id="KW-0460">Magnesium</keyword>
<dbReference type="KEGG" id="pmm:PMM1227"/>
<keyword evidence="7" id="KW-0479">Metal-binding</keyword>
<feature type="binding site" evidence="7">
    <location>
        <position position="168"/>
    </location>
    <ligand>
        <name>Mg(2+)</name>
        <dbReference type="ChEBI" id="CHEBI:18420"/>
    </ligand>
</feature>
<dbReference type="PANTHER" id="PTHR22926">
    <property type="entry name" value="PHOSPHO-N-ACETYLMURAMOYL-PENTAPEPTIDE-TRANSFERASE"/>
    <property type="match status" value="1"/>
</dbReference>
<dbReference type="OrthoDB" id="9805475at2"/>
<feature type="transmembrane region" description="Helical" evidence="8">
    <location>
        <begin position="306"/>
        <end position="324"/>
    </location>
</feature>
<feature type="transmembrane region" description="Helical" evidence="8">
    <location>
        <begin position="145"/>
        <end position="163"/>
    </location>
</feature>
<feature type="transmembrane region" description="Helical" evidence="8">
    <location>
        <begin position="52"/>
        <end position="74"/>
    </location>
</feature>
<reference evidence="9 10" key="1">
    <citation type="journal article" date="2003" name="Nature">
        <title>Genome divergence in two Prochlorococcus ecotypes reflects oceanic niche differentiation.</title>
        <authorList>
            <person name="Rocap G."/>
            <person name="Larimer F.W."/>
            <person name="Lamerdin J.E."/>
            <person name="Malfatti S."/>
            <person name="Chain P."/>
            <person name="Ahlgren N.A."/>
            <person name="Arellano A."/>
            <person name="Coleman M."/>
            <person name="Hauser L."/>
            <person name="Hess W.R."/>
            <person name="Johnson Z.I."/>
            <person name="Land M.L."/>
            <person name="Lindell D."/>
            <person name="Post A.F."/>
            <person name="Regala W."/>
            <person name="Shah M."/>
            <person name="Shaw S.L."/>
            <person name="Steglich C."/>
            <person name="Sullivan M.B."/>
            <person name="Ting C.S."/>
            <person name="Tolonen A."/>
            <person name="Webb E.A."/>
            <person name="Zinser E.R."/>
            <person name="Chisholm S.W."/>
        </authorList>
    </citation>
    <scope>NUCLEOTIDE SEQUENCE [LARGE SCALE GENOMIC DNA]</scope>
    <source>
        <strain evidence="10">CCMP1986 / NIES-2087 / MED4</strain>
    </source>
</reference>
<evidence type="ECO:0000256" key="5">
    <source>
        <dbReference type="ARBA" id="ARBA00022989"/>
    </source>
</evidence>
<dbReference type="GO" id="GO:0016780">
    <property type="term" value="F:phosphotransferase activity, for other substituted phosphate groups"/>
    <property type="evidence" value="ECO:0007669"/>
    <property type="project" value="InterPro"/>
</dbReference>
<feature type="transmembrane region" description="Helical" evidence="8">
    <location>
        <begin position="80"/>
        <end position="101"/>
    </location>
</feature>
<feature type="binding site" evidence="7">
    <location>
        <position position="228"/>
    </location>
    <ligand>
        <name>Mg(2+)</name>
        <dbReference type="ChEBI" id="CHEBI:18420"/>
    </ligand>
</feature>
<feature type="transmembrane region" description="Helical" evidence="8">
    <location>
        <begin position="113"/>
        <end position="133"/>
    </location>
</feature>
<dbReference type="HOGENOM" id="CLU_023982_2_3_3"/>
<dbReference type="Proteomes" id="UP000001026">
    <property type="component" value="Chromosome"/>
</dbReference>
<accession>Q7V0M9</accession>
<dbReference type="PROSITE" id="PS01348">
    <property type="entry name" value="MRAY_2"/>
    <property type="match status" value="1"/>
</dbReference>
<evidence type="ECO:0000256" key="6">
    <source>
        <dbReference type="ARBA" id="ARBA00023136"/>
    </source>
</evidence>
<evidence type="ECO:0000256" key="1">
    <source>
        <dbReference type="ARBA" id="ARBA00004651"/>
    </source>
</evidence>
<evidence type="ECO:0000256" key="3">
    <source>
        <dbReference type="ARBA" id="ARBA00022679"/>
    </source>
</evidence>
<keyword evidence="6 8" id="KW-0472">Membrane</keyword>
<keyword evidence="4 8" id="KW-0812">Transmembrane</keyword>
<dbReference type="Pfam" id="PF00953">
    <property type="entry name" value="Glycos_transf_4"/>
    <property type="match status" value="1"/>
</dbReference>
<dbReference type="eggNOG" id="COG0472">
    <property type="taxonomic scope" value="Bacteria"/>
</dbReference>
<protein>
    <submittedName>
        <fullName evidence="9">Putative UDP-N-acetylglucosamine-1-phosphate transferase</fullName>
    </submittedName>
</protein>
<feature type="transmembrane region" description="Helical" evidence="8">
    <location>
        <begin position="200"/>
        <end position="217"/>
    </location>
</feature>
<keyword evidence="3 9" id="KW-0808">Transferase</keyword>
<keyword evidence="5 8" id="KW-1133">Transmembrane helix</keyword>
<dbReference type="GO" id="GO:0046872">
    <property type="term" value="F:metal ion binding"/>
    <property type="evidence" value="ECO:0007669"/>
    <property type="project" value="UniProtKB-KW"/>
</dbReference>
<dbReference type="GO" id="GO:0009103">
    <property type="term" value="P:lipopolysaccharide biosynthetic process"/>
    <property type="evidence" value="ECO:0007669"/>
    <property type="project" value="TreeGrafter"/>
</dbReference>
<feature type="transmembrane region" description="Helical" evidence="8">
    <location>
        <begin position="229"/>
        <end position="245"/>
    </location>
</feature>
<dbReference type="AlphaFoldDB" id="Q7V0M9"/>
<evidence type="ECO:0000313" key="10">
    <source>
        <dbReference type="Proteomes" id="UP000001026"/>
    </source>
</evidence>
<evidence type="ECO:0000256" key="8">
    <source>
        <dbReference type="SAM" id="Phobius"/>
    </source>
</evidence>
<comment type="subcellular location">
    <subcellularLocation>
        <location evidence="1">Cell membrane</location>
        <topology evidence="1">Multi-pass membrane protein</topology>
    </subcellularLocation>
</comment>
<gene>
    <name evidence="9" type="ordered locus">PMM1227</name>
</gene>